<accession>A0A919Y913</accession>
<feature type="transmembrane region" description="Helical" evidence="7">
    <location>
        <begin position="255"/>
        <end position="275"/>
    </location>
</feature>
<evidence type="ECO:0000256" key="1">
    <source>
        <dbReference type="ARBA" id="ARBA00004651"/>
    </source>
</evidence>
<keyword evidence="5 7" id="KW-1133">Transmembrane helix</keyword>
<name>A0A919Y913_9BACL</name>
<dbReference type="PROSITE" id="PS50928">
    <property type="entry name" value="ABC_TM1"/>
    <property type="match status" value="1"/>
</dbReference>
<evidence type="ECO:0000256" key="6">
    <source>
        <dbReference type="ARBA" id="ARBA00023136"/>
    </source>
</evidence>
<dbReference type="Proteomes" id="UP000678895">
    <property type="component" value="Unassembled WGS sequence"/>
</dbReference>
<keyword evidence="10" id="KW-1185">Reference proteome</keyword>
<sequence>MKKSGLGNEMMNEGQVLNASGPKKRGSSYRWLFITAARSFIVIVCVMIAVFFLIRIVPGDPAKMILGEYATPEALGSMHHALGLDLSLGEQFLRFLSNLFTQGDTGNSIVSGNSTRVLIAERAPVTLLLIAMSSVLAIVIALLLATLASTNKNKWPDHLIRIFPTVTMGMPVFWVGLLLILLFGVRLRWFPVGGAGEGWGMFYSLILPSITVAFSQMPTLVRSLRAQMLDVLESDFIVTLKAAQIPSRVILFKHVLRNAALPTLMLFGVNLSYLIGGTLVVEQVFGIKGIGSLLFSSISNRDFPVIQGIALYCAVAVVIISLLVEIVSWWLDPRTKGKS</sequence>
<comment type="similarity">
    <text evidence="7">Belongs to the binding-protein-dependent transport system permease family.</text>
</comment>
<dbReference type="Gene3D" id="1.10.3720.10">
    <property type="entry name" value="MetI-like"/>
    <property type="match status" value="1"/>
</dbReference>
<evidence type="ECO:0000256" key="3">
    <source>
        <dbReference type="ARBA" id="ARBA00022475"/>
    </source>
</evidence>
<dbReference type="InterPro" id="IPR045621">
    <property type="entry name" value="BPD_transp_1_N"/>
</dbReference>
<dbReference type="PANTHER" id="PTHR43163:SF6">
    <property type="entry name" value="DIPEPTIDE TRANSPORT SYSTEM PERMEASE PROTEIN DPPB-RELATED"/>
    <property type="match status" value="1"/>
</dbReference>
<evidence type="ECO:0000259" key="8">
    <source>
        <dbReference type="PROSITE" id="PS50928"/>
    </source>
</evidence>
<feature type="transmembrane region" description="Helical" evidence="7">
    <location>
        <begin position="31"/>
        <end position="54"/>
    </location>
</feature>
<dbReference type="GO" id="GO:0005886">
    <property type="term" value="C:plasma membrane"/>
    <property type="evidence" value="ECO:0007669"/>
    <property type="project" value="UniProtKB-SubCell"/>
</dbReference>
<evidence type="ECO:0000256" key="4">
    <source>
        <dbReference type="ARBA" id="ARBA00022692"/>
    </source>
</evidence>
<dbReference type="PANTHER" id="PTHR43163">
    <property type="entry name" value="DIPEPTIDE TRANSPORT SYSTEM PERMEASE PROTEIN DPPB-RELATED"/>
    <property type="match status" value="1"/>
</dbReference>
<feature type="transmembrane region" description="Helical" evidence="7">
    <location>
        <begin position="159"/>
        <end position="182"/>
    </location>
</feature>
<evidence type="ECO:0000313" key="9">
    <source>
        <dbReference type="EMBL" id="GIO44287.1"/>
    </source>
</evidence>
<dbReference type="AlphaFoldDB" id="A0A919Y913"/>
<keyword evidence="3" id="KW-1003">Cell membrane</keyword>
<evidence type="ECO:0000313" key="10">
    <source>
        <dbReference type="Proteomes" id="UP000678895"/>
    </source>
</evidence>
<evidence type="ECO:0000256" key="5">
    <source>
        <dbReference type="ARBA" id="ARBA00022989"/>
    </source>
</evidence>
<feature type="transmembrane region" description="Helical" evidence="7">
    <location>
        <begin position="202"/>
        <end position="221"/>
    </location>
</feature>
<dbReference type="EMBL" id="BORS01000016">
    <property type="protein sequence ID" value="GIO44287.1"/>
    <property type="molecule type" value="Genomic_DNA"/>
</dbReference>
<keyword evidence="2 7" id="KW-0813">Transport</keyword>
<feature type="transmembrane region" description="Helical" evidence="7">
    <location>
        <begin position="309"/>
        <end position="331"/>
    </location>
</feature>
<feature type="transmembrane region" description="Helical" evidence="7">
    <location>
        <begin position="125"/>
        <end position="147"/>
    </location>
</feature>
<organism evidence="9 10">
    <name type="scientific">Paenibacillus apis</name>
    <dbReference type="NCBI Taxonomy" id="1792174"/>
    <lineage>
        <taxon>Bacteria</taxon>
        <taxon>Bacillati</taxon>
        <taxon>Bacillota</taxon>
        <taxon>Bacilli</taxon>
        <taxon>Bacillales</taxon>
        <taxon>Paenibacillaceae</taxon>
        <taxon>Paenibacillus</taxon>
    </lineage>
</organism>
<dbReference type="SUPFAM" id="SSF161098">
    <property type="entry name" value="MetI-like"/>
    <property type="match status" value="1"/>
</dbReference>
<dbReference type="InterPro" id="IPR000515">
    <property type="entry name" value="MetI-like"/>
</dbReference>
<keyword evidence="6 7" id="KW-0472">Membrane</keyword>
<keyword evidence="4 7" id="KW-0812">Transmembrane</keyword>
<dbReference type="Pfam" id="PF00528">
    <property type="entry name" value="BPD_transp_1"/>
    <property type="match status" value="1"/>
</dbReference>
<evidence type="ECO:0000256" key="2">
    <source>
        <dbReference type="ARBA" id="ARBA00022448"/>
    </source>
</evidence>
<dbReference type="InterPro" id="IPR035906">
    <property type="entry name" value="MetI-like_sf"/>
</dbReference>
<dbReference type="Pfam" id="PF19300">
    <property type="entry name" value="BPD_transp_1_N"/>
    <property type="match status" value="1"/>
</dbReference>
<comment type="caution">
    <text evidence="9">The sequence shown here is derived from an EMBL/GenBank/DDBJ whole genome shotgun (WGS) entry which is preliminary data.</text>
</comment>
<comment type="subcellular location">
    <subcellularLocation>
        <location evidence="1 7">Cell membrane</location>
        <topology evidence="1 7">Multi-pass membrane protein</topology>
    </subcellularLocation>
</comment>
<proteinExistence type="inferred from homology"/>
<dbReference type="CDD" id="cd06261">
    <property type="entry name" value="TM_PBP2"/>
    <property type="match status" value="1"/>
</dbReference>
<feature type="domain" description="ABC transmembrane type-1" evidence="8">
    <location>
        <begin position="123"/>
        <end position="328"/>
    </location>
</feature>
<gene>
    <name evidence="9" type="ORF">J41TS4_40450</name>
</gene>
<reference evidence="9" key="1">
    <citation type="submission" date="2021-03" db="EMBL/GenBank/DDBJ databases">
        <title>Antimicrobial resistance genes in bacteria isolated from Japanese honey, and their potential for conferring macrolide and lincosamide resistance in the American foulbrood pathogen Paenibacillus larvae.</title>
        <authorList>
            <person name="Okamoto M."/>
            <person name="Kumagai M."/>
            <person name="Kanamori H."/>
            <person name="Takamatsu D."/>
        </authorList>
    </citation>
    <scope>NUCLEOTIDE SEQUENCE</scope>
    <source>
        <strain evidence="9">J41TS4</strain>
    </source>
</reference>
<dbReference type="GO" id="GO:0055085">
    <property type="term" value="P:transmembrane transport"/>
    <property type="evidence" value="ECO:0007669"/>
    <property type="project" value="InterPro"/>
</dbReference>
<protein>
    <submittedName>
        <fullName evidence="9">Peptide ABC transporter permease</fullName>
    </submittedName>
</protein>
<evidence type="ECO:0000256" key="7">
    <source>
        <dbReference type="RuleBase" id="RU363032"/>
    </source>
</evidence>